<name>A0A917ZZR5_9ACTN</name>
<evidence type="ECO:0000313" key="3">
    <source>
        <dbReference type="Proteomes" id="UP000641932"/>
    </source>
</evidence>
<evidence type="ECO:0000256" key="1">
    <source>
        <dbReference type="SAM" id="MobiDB-lite"/>
    </source>
</evidence>
<protein>
    <submittedName>
        <fullName evidence="2">Uncharacterized protein</fullName>
    </submittedName>
</protein>
<reference evidence="2" key="2">
    <citation type="submission" date="2020-09" db="EMBL/GenBank/DDBJ databases">
        <authorList>
            <person name="Sun Q."/>
            <person name="Zhou Y."/>
        </authorList>
    </citation>
    <scope>NUCLEOTIDE SEQUENCE</scope>
    <source>
        <strain evidence="2">CGMCC 4.7201</strain>
    </source>
</reference>
<gene>
    <name evidence="2" type="ORF">GCM10012280_70710</name>
</gene>
<accession>A0A917ZZR5</accession>
<feature type="compositionally biased region" description="Basic and acidic residues" evidence="1">
    <location>
        <begin position="26"/>
        <end position="38"/>
    </location>
</feature>
<reference evidence="2" key="1">
    <citation type="journal article" date="2014" name="Int. J. Syst. Evol. Microbiol.">
        <title>Complete genome sequence of Corynebacterium casei LMG S-19264T (=DSM 44701T), isolated from a smear-ripened cheese.</title>
        <authorList>
            <consortium name="US DOE Joint Genome Institute (JGI-PGF)"/>
            <person name="Walter F."/>
            <person name="Albersmeier A."/>
            <person name="Kalinowski J."/>
            <person name="Ruckert C."/>
        </authorList>
    </citation>
    <scope>NUCLEOTIDE SEQUENCE</scope>
    <source>
        <strain evidence="2">CGMCC 4.7201</strain>
    </source>
</reference>
<dbReference type="EMBL" id="BMMS01000071">
    <property type="protein sequence ID" value="GGP00918.1"/>
    <property type="molecule type" value="Genomic_DNA"/>
</dbReference>
<sequence>MGFRFRSPAAGQSRWSAQLTAPTLPNKERSRSVFESDQQKNTATAGDVPELLAVVEQHGCEQGHMSVGEVHGPGDVVARGEYVREHGQAPFFVIPGPA</sequence>
<proteinExistence type="predicted"/>
<feature type="region of interest" description="Disordered" evidence="1">
    <location>
        <begin position="1"/>
        <end position="46"/>
    </location>
</feature>
<organism evidence="2 3">
    <name type="scientific">Wenjunlia tyrosinilytica</name>
    <dbReference type="NCBI Taxonomy" id="1544741"/>
    <lineage>
        <taxon>Bacteria</taxon>
        <taxon>Bacillati</taxon>
        <taxon>Actinomycetota</taxon>
        <taxon>Actinomycetes</taxon>
        <taxon>Kitasatosporales</taxon>
        <taxon>Streptomycetaceae</taxon>
        <taxon>Wenjunlia</taxon>
    </lineage>
</organism>
<evidence type="ECO:0000313" key="2">
    <source>
        <dbReference type="EMBL" id="GGP00918.1"/>
    </source>
</evidence>
<feature type="compositionally biased region" description="Polar residues" evidence="1">
    <location>
        <begin position="13"/>
        <end position="23"/>
    </location>
</feature>
<dbReference type="AlphaFoldDB" id="A0A917ZZR5"/>
<dbReference type="Proteomes" id="UP000641932">
    <property type="component" value="Unassembled WGS sequence"/>
</dbReference>
<keyword evidence="3" id="KW-1185">Reference proteome</keyword>
<comment type="caution">
    <text evidence="2">The sequence shown here is derived from an EMBL/GenBank/DDBJ whole genome shotgun (WGS) entry which is preliminary data.</text>
</comment>